<keyword evidence="9" id="KW-1185">Reference proteome</keyword>
<dbReference type="PANTHER" id="PTHR21600">
    <property type="entry name" value="MITOCHONDRIAL RNA PSEUDOURIDINE SYNTHASE"/>
    <property type="match status" value="1"/>
</dbReference>
<organism evidence="8 9">
    <name type="scientific">Congzhengia minquanensis</name>
    <dbReference type="NCBI Taxonomy" id="2763657"/>
    <lineage>
        <taxon>Bacteria</taxon>
        <taxon>Bacillati</taxon>
        <taxon>Bacillota</taxon>
        <taxon>Clostridia</taxon>
        <taxon>Eubacteriales</taxon>
        <taxon>Oscillospiraceae</taxon>
        <taxon>Congzhengia</taxon>
    </lineage>
</organism>
<protein>
    <recommendedName>
        <fullName evidence="6">Pseudouridine synthase</fullName>
        <ecNumber evidence="6">5.4.99.-</ecNumber>
    </recommendedName>
</protein>
<comment type="catalytic activity">
    <reaction evidence="1 6">
        <text>a uridine in RNA = a pseudouridine in RNA</text>
        <dbReference type="Rhea" id="RHEA:48348"/>
        <dbReference type="Rhea" id="RHEA-COMP:12068"/>
        <dbReference type="Rhea" id="RHEA-COMP:12069"/>
        <dbReference type="ChEBI" id="CHEBI:65314"/>
        <dbReference type="ChEBI" id="CHEBI:65315"/>
    </reaction>
</comment>
<evidence type="ECO:0000256" key="6">
    <source>
        <dbReference type="RuleBase" id="RU362028"/>
    </source>
</evidence>
<comment type="similarity">
    <text evidence="2 6">Belongs to the pseudouridine synthase RluA family.</text>
</comment>
<accession>A0A926DP81</accession>
<evidence type="ECO:0000259" key="7">
    <source>
        <dbReference type="SMART" id="SM00363"/>
    </source>
</evidence>
<dbReference type="InterPro" id="IPR006225">
    <property type="entry name" value="PsdUridine_synth_RluC/D"/>
</dbReference>
<evidence type="ECO:0000256" key="3">
    <source>
        <dbReference type="ARBA" id="ARBA00023235"/>
    </source>
</evidence>
<feature type="domain" description="RNA-binding S4" evidence="7">
    <location>
        <begin position="13"/>
        <end position="76"/>
    </location>
</feature>
<evidence type="ECO:0000256" key="5">
    <source>
        <dbReference type="PROSITE-ProRule" id="PRU00182"/>
    </source>
</evidence>
<dbReference type="NCBIfam" id="TIGR00005">
    <property type="entry name" value="rluA_subfam"/>
    <property type="match status" value="1"/>
</dbReference>
<dbReference type="AlphaFoldDB" id="A0A926DP81"/>
<dbReference type="PROSITE" id="PS50889">
    <property type="entry name" value="S4"/>
    <property type="match status" value="1"/>
</dbReference>
<dbReference type="CDD" id="cd02869">
    <property type="entry name" value="PseudoU_synth_RluA_like"/>
    <property type="match status" value="1"/>
</dbReference>
<evidence type="ECO:0000256" key="4">
    <source>
        <dbReference type="PIRSR" id="PIRSR606225-1"/>
    </source>
</evidence>
<dbReference type="Pfam" id="PF01479">
    <property type="entry name" value="S4"/>
    <property type="match status" value="1"/>
</dbReference>
<dbReference type="InterPro" id="IPR002942">
    <property type="entry name" value="S4_RNA-bd"/>
</dbReference>
<dbReference type="Proteomes" id="UP000611762">
    <property type="component" value="Unassembled WGS sequence"/>
</dbReference>
<evidence type="ECO:0000256" key="1">
    <source>
        <dbReference type="ARBA" id="ARBA00000073"/>
    </source>
</evidence>
<dbReference type="RefSeq" id="WP_249313349.1">
    <property type="nucleotide sequence ID" value="NZ_JACRSU010000003.1"/>
</dbReference>
<dbReference type="InterPro" id="IPR006145">
    <property type="entry name" value="PsdUridine_synth_RsuA/RluA"/>
</dbReference>
<comment type="function">
    <text evidence="6">Responsible for synthesis of pseudouridine from uracil.</text>
</comment>
<name>A0A926DP81_9FIRM</name>
<feature type="active site" evidence="4">
    <location>
        <position position="136"/>
    </location>
</feature>
<dbReference type="EC" id="5.4.99.-" evidence="6"/>
<proteinExistence type="inferred from homology"/>
<dbReference type="InterPro" id="IPR020103">
    <property type="entry name" value="PsdUridine_synth_cat_dom_sf"/>
</dbReference>
<evidence type="ECO:0000313" key="9">
    <source>
        <dbReference type="Proteomes" id="UP000611762"/>
    </source>
</evidence>
<keyword evidence="5" id="KW-0694">RNA-binding</keyword>
<dbReference type="PROSITE" id="PS01129">
    <property type="entry name" value="PSI_RLU"/>
    <property type="match status" value="1"/>
</dbReference>
<dbReference type="SUPFAM" id="SSF55120">
    <property type="entry name" value="Pseudouridine synthase"/>
    <property type="match status" value="1"/>
</dbReference>
<gene>
    <name evidence="8" type="ORF">H8698_09975</name>
</gene>
<comment type="caution">
    <text evidence="8">The sequence shown here is derived from an EMBL/GenBank/DDBJ whole genome shotgun (WGS) entry which is preliminary data.</text>
</comment>
<dbReference type="EMBL" id="JACRSU010000003">
    <property type="protein sequence ID" value="MBC8541302.1"/>
    <property type="molecule type" value="Genomic_DNA"/>
</dbReference>
<keyword evidence="3 6" id="KW-0413">Isomerase</keyword>
<dbReference type="Gene3D" id="3.30.2350.10">
    <property type="entry name" value="Pseudouridine synthase"/>
    <property type="match status" value="1"/>
</dbReference>
<dbReference type="Pfam" id="PF00849">
    <property type="entry name" value="PseudoU_synth_2"/>
    <property type="match status" value="1"/>
</dbReference>
<dbReference type="InterPro" id="IPR006224">
    <property type="entry name" value="PsdUridine_synth_RluA-like_CS"/>
</dbReference>
<reference evidence="8" key="1">
    <citation type="submission" date="2020-08" db="EMBL/GenBank/DDBJ databases">
        <title>Genome public.</title>
        <authorList>
            <person name="Liu C."/>
            <person name="Sun Q."/>
        </authorList>
    </citation>
    <scope>NUCLEOTIDE SEQUENCE</scope>
    <source>
        <strain evidence="8">H8</strain>
    </source>
</reference>
<dbReference type="SMART" id="SM00363">
    <property type="entry name" value="S4"/>
    <property type="match status" value="1"/>
</dbReference>
<dbReference type="GO" id="GO:0000455">
    <property type="term" value="P:enzyme-directed rRNA pseudouridine synthesis"/>
    <property type="evidence" value="ECO:0007669"/>
    <property type="project" value="UniProtKB-ARBA"/>
</dbReference>
<sequence length="309" mass="34097">MDRIKAEAVDCGKRLDVFLSERAGFTRSAAQKLLENGCVAVNEKIAAKNYKIKESDEVRVEMPEPRVVNAEPQNIPLDIVYEDEDIIVVNKPQGMVVHPAAGNFDGTLVNALMFHTKGNLSAMNGVIRPGIVHRIDKDTSGILVVAKTNAAHLSLAEQIKAHTVTREYICLIHGGTNWDELTVDKPIGRDTKDRKRMIAGASVLKDGRDAVTHFSVKQRYQGYTLLGCRLETGRTHQIRVHLKSIGKHIVGDPVYGLKEDRIAKSAGLCGQLLHAQKLGFIHPATGKYVEFTSALPDYFLCILDKLQAL</sequence>
<dbReference type="Gene3D" id="3.10.290.10">
    <property type="entry name" value="RNA-binding S4 domain"/>
    <property type="match status" value="1"/>
</dbReference>
<dbReference type="GO" id="GO:0120159">
    <property type="term" value="F:rRNA pseudouridine synthase activity"/>
    <property type="evidence" value="ECO:0007669"/>
    <property type="project" value="UniProtKB-ARBA"/>
</dbReference>
<dbReference type="InterPro" id="IPR050188">
    <property type="entry name" value="RluA_PseudoU_synthase"/>
</dbReference>
<evidence type="ECO:0000256" key="2">
    <source>
        <dbReference type="ARBA" id="ARBA00010876"/>
    </source>
</evidence>
<evidence type="ECO:0000313" key="8">
    <source>
        <dbReference type="EMBL" id="MBC8541302.1"/>
    </source>
</evidence>
<dbReference type="InterPro" id="IPR036986">
    <property type="entry name" value="S4_RNA-bd_sf"/>
</dbReference>
<dbReference type="SUPFAM" id="SSF55174">
    <property type="entry name" value="Alpha-L RNA-binding motif"/>
    <property type="match status" value="1"/>
</dbReference>
<dbReference type="GO" id="GO:0003723">
    <property type="term" value="F:RNA binding"/>
    <property type="evidence" value="ECO:0007669"/>
    <property type="project" value="UniProtKB-KW"/>
</dbReference>
<dbReference type="PANTHER" id="PTHR21600:SF44">
    <property type="entry name" value="RIBOSOMAL LARGE SUBUNIT PSEUDOURIDINE SYNTHASE D"/>
    <property type="match status" value="1"/>
</dbReference>